<evidence type="ECO:0000313" key="2">
    <source>
        <dbReference type="EMBL" id="KAK5994081.1"/>
    </source>
</evidence>
<dbReference type="EMBL" id="JAVFKD010000012">
    <property type="protein sequence ID" value="KAK5994081.1"/>
    <property type="molecule type" value="Genomic_DNA"/>
</dbReference>
<comment type="caution">
    <text evidence="2">The sequence shown here is derived from an EMBL/GenBank/DDBJ whole genome shotgun (WGS) entry which is preliminary data.</text>
</comment>
<proteinExistence type="predicted"/>
<feature type="domain" description="N-acetyltransferase" evidence="1">
    <location>
        <begin position="47"/>
        <end position="194"/>
    </location>
</feature>
<reference evidence="2 3" key="1">
    <citation type="submission" date="2024-01" db="EMBL/GenBank/DDBJ databases">
        <title>Complete genome of Cladobotryum mycophilum ATHUM6906.</title>
        <authorList>
            <person name="Christinaki A.C."/>
            <person name="Myridakis A.I."/>
            <person name="Kouvelis V.N."/>
        </authorList>
    </citation>
    <scope>NUCLEOTIDE SEQUENCE [LARGE SCALE GENOMIC DNA]</scope>
    <source>
        <strain evidence="2 3">ATHUM6906</strain>
    </source>
</reference>
<dbReference type="Pfam" id="PF00583">
    <property type="entry name" value="Acetyltransf_1"/>
    <property type="match status" value="1"/>
</dbReference>
<dbReference type="PANTHER" id="PTHR42791">
    <property type="entry name" value="GNAT FAMILY ACETYLTRANSFERASE"/>
    <property type="match status" value="1"/>
</dbReference>
<dbReference type="InterPro" id="IPR016181">
    <property type="entry name" value="Acyl_CoA_acyltransferase"/>
</dbReference>
<dbReference type="Proteomes" id="UP001338125">
    <property type="component" value="Unassembled WGS sequence"/>
</dbReference>
<accession>A0ABR0SQN8</accession>
<dbReference type="PROSITE" id="PS51186">
    <property type="entry name" value="GNAT"/>
    <property type="match status" value="1"/>
</dbReference>
<dbReference type="InterPro" id="IPR052523">
    <property type="entry name" value="Trichothecene_AcTrans"/>
</dbReference>
<evidence type="ECO:0000259" key="1">
    <source>
        <dbReference type="PROSITE" id="PS51186"/>
    </source>
</evidence>
<name>A0ABR0SQN8_9HYPO</name>
<dbReference type="Gene3D" id="3.40.630.30">
    <property type="match status" value="1"/>
</dbReference>
<keyword evidence="3" id="KW-1185">Reference proteome</keyword>
<dbReference type="InterPro" id="IPR000182">
    <property type="entry name" value="GNAT_dom"/>
</dbReference>
<evidence type="ECO:0000313" key="3">
    <source>
        <dbReference type="Proteomes" id="UP001338125"/>
    </source>
</evidence>
<protein>
    <recommendedName>
        <fullName evidence="1">N-acetyltransferase domain-containing protein</fullName>
    </recommendedName>
</protein>
<gene>
    <name evidence="2" type="ORF">PT974_07521</name>
</gene>
<dbReference type="SUPFAM" id="SSF55729">
    <property type="entry name" value="Acyl-CoA N-acyltransferases (Nat)"/>
    <property type="match status" value="1"/>
</dbReference>
<dbReference type="PANTHER" id="PTHR42791:SF14">
    <property type="entry name" value="N-ACETYLTRANSFERASE DOMAIN-CONTAINING PROTEIN"/>
    <property type="match status" value="1"/>
</dbReference>
<organism evidence="2 3">
    <name type="scientific">Cladobotryum mycophilum</name>
    <dbReference type="NCBI Taxonomy" id="491253"/>
    <lineage>
        <taxon>Eukaryota</taxon>
        <taxon>Fungi</taxon>
        <taxon>Dikarya</taxon>
        <taxon>Ascomycota</taxon>
        <taxon>Pezizomycotina</taxon>
        <taxon>Sordariomycetes</taxon>
        <taxon>Hypocreomycetidae</taxon>
        <taxon>Hypocreales</taxon>
        <taxon>Hypocreaceae</taxon>
        <taxon>Cladobotryum</taxon>
    </lineage>
</organism>
<sequence>MPLQVQDVDFTDGHALTHVVVESFYDDALQLSLFPGMSKEKKLQGVVDTETGETVSYAAWPFGNTDVGGRLRKVSGWPEGLVVEPSGTPEGLNDELATDYSNRLTSFRAEKLPERPYLHLRMMGTLPSHRGRGAGSLHLKWGTEVADREGLVCSVDSSPMSVSLYEKFGFKAVGTVVVDLTESSGTYTFTVMIREPQGP</sequence>